<feature type="transmembrane region" description="Helical" evidence="1">
    <location>
        <begin position="32"/>
        <end position="51"/>
    </location>
</feature>
<keyword evidence="1" id="KW-0812">Transmembrane</keyword>
<accession>A0AAW6TT47</accession>
<feature type="transmembrane region" description="Helical" evidence="1">
    <location>
        <begin position="63"/>
        <end position="82"/>
    </location>
</feature>
<feature type="transmembrane region" description="Helical" evidence="1">
    <location>
        <begin position="7"/>
        <end position="26"/>
    </location>
</feature>
<gene>
    <name evidence="2" type="ORF">QJ522_00210</name>
</gene>
<keyword evidence="1" id="KW-0472">Membrane</keyword>
<feature type="transmembrane region" description="Helical" evidence="1">
    <location>
        <begin position="430"/>
        <end position="449"/>
    </location>
</feature>
<comment type="caution">
    <text evidence="2">The sequence shown here is derived from an EMBL/GenBank/DDBJ whole genome shotgun (WGS) entry which is preliminary data.</text>
</comment>
<feature type="transmembrane region" description="Helical" evidence="1">
    <location>
        <begin position="88"/>
        <end position="110"/>
    </location>
</feature>
<dbReference type="RefSeq" id="WP_349242859.1">
    <property type="nucleotide sequence ID" value="NZ_JASCXX010000001.1"/>
</dbReference>
<keyword evidence="3" id="KW-1185">Reference proteome</keyword>
<keyword evidence="1" id="KW-1133">Transmembrane helix</keyword>
<protein>
    <submittedName>
        <fullName evidence="2">Uncharacterized protein</fullName>
    </submittedName>
</protein>
<dbReference type="AlphaFoldDB" id="A0AAW6TT47"/>
<reference evidence="2" key="1">
    <citation type="submission" date="2023-05" db="EMBL/GenBank/DDBJ databases">
        <title>Anaerotaeda fermentans gen. nov., sp. nov., a novel anaerobic planctomycete of the new family within the order Sedimentisphaerales isolated from Taman Peninsula, Russia.</title>
        <authorList>
            <person name="Khomyakova M.A."/>
            <person name="Merkel A.Y."/>
            <person name="Slobodkin A.I."/>
        </authorList>
    </citation>
    <scope>NUCLEOTIDE SEQUENCE</scope>
    <source>
        <strain evidence="2">M17dextr</strain>
    </source>
</reference>
<evidence type="ECO:0000256" key="1">
    <source>
        <dbReference type="SAM" id="Phobius"/>
    </source>
</evidence>
<name>A0AAW6TT47_9BACT</name>
<organism evidence="2 3">
    <name type="scientific">Anaerobaca lacustris</name>
    <dbReference type="NCBI Taxonomy" id="3044600"/>
    <lineage>
        <taxon>Bacteria</taxon>
        <taxon>Pseudomonadati</taxon>
        <taxon>Planctomycetota</taxon>
        <taxon>Phycisphaerae</taxon>
        <taxon>Sedimentisphaerales</taxon>
        <taxon>Anaerobacaceae</taxon>
        <taxon>Anaerobaca</taxon>
    </lineage>
</organism>
<dbReference type="Proteomes" id="UP001431776">
    <property type="component" value="Unassembled WGS sequence"/>
</dbReference>
<feature type="transmembrane region" description="Helical" evidence="1">
    <location>
        <begin position="395"/>
        <end position="418"/>
    </location>
</feature>
<proteinExistence type="predicted"/>
<sequence length="450" mass="48311">MSPGANLVPMVMVPLTFVFVLLIILVAKAPKAGAWVVGGLLLLAPVALLRLAAAGSMSHPEAVPLFVVPATFLFVLLVILTAKAPKVGIALIVAIVVMLVLGFFVMMPVVSHRSVRAVTAVAQPVAPAPPQAPSPIWSEGVEHQFEADIYPSAPAAAEALGRRLVGPIQTVAAEPNVPARIVLFQEGNDRQVISALQRVLQRELSAVPCSVEADLRNIHPGEVGLTLRAEARVQEEVPRDRGTLTIFEQVMGGRITGTVFTEDRRASAGADYIDKPWAGNFSSFVAGKPDGHFLIARSREACTSENEARQQAIRDACDQLSAIAGQRWTPVPGRPPLTVSSHDVQEGGFILDQFVQSFDGSAGKIWRQAVLIDASADKLAWLNDRKNAEMRVERVTWAGMILSALGVLIVIVATYLFLNMATRGYYVWSLRIAGIVLAIAAIVSILLVLR</sequence>
<evidence type="ECO:0000313" key="2">
    <source>
        <dbReference type="EMBL" id="MDI6447449.1"/>
    </source>
</evidence>
<evidence type="ECO:0000313" key="3">
    <source>
        <dbReference type="Proteomes" id="UP001431776"/>
    </source>
</evidence>
<dbReference type="EMBL" id="JASCXX010000001">
    <property type="protein sequence ID" value="MDI6447449.1"/>
    <property type="molecule type" value="Genomic_DNA"/>
</dbReference>